<dbReference type="SMART" id="SM00198">
    <property type="entry name" value="SCP"/>
    <property type="match status" value="1"/>
</dbReference>
<keyword evidence="2" id="KW-0568">Pathogenesis-related protein</keyword>
<dbReference type="EMBL" id="JADXDR010000185">
    <property type="protein sequence ID" value="KAI7836489.1"/>
    <property type="molecule type" value="Genomic_DNA"/>
</dbReference>
<dbReference type="Pfam" id="PF13385">
    <property type="entry name" value="Laminin_G_3"/>
    <property type="match status" value="2"/>
</dbReference>
<evidence type="ECO:0000256" key="3">
    <source>
        <dbReference type="SAM" id="MobiDB-lite"/>
    </source>
</evidence>
<dbReference type="InterPro" id="IPR014044">
    <property type="entry name" value="CAP_dom"/>
</dbReference>
<dbReference type="InterPro" id="IPR002413">
    <property type="entry name" value="V5_allergen-like"/>
</dbReference>
<dbReference type="PANTHER" id="PTHR48148:SF2">
    <property type="entry name" value="PA14 DOMAIN-CONTAINING PROTEIN"/>
    <property type="match status" value="1"/>
</dbReference>
<dbReference type="Pfam" id="PF00188">
    <property type="entry name" value="CAP"/>
    <property type="match status" value="1"/>
</dbReference>
<dbReference type="PRINTS" id="PR00838">
    <property type="entry name" value="V5ALLERGEN"/>
</dbReference>
<dbReference type="PRINTS" id="PR00837">
    <property type="entry name" value="V5TPXLIKE"/>
</dbReference>
<evidence type="ECO:0000313" key="6">
    <source>
        <dbReference type="Proteomes" id="UP001205105"/>
    </source>
</evidence>
<feature type="compositionally biased region" description="Pro residues" evidence="3">
    <location>
        <begin position="584"/>
        <end position="594"/>
    </location>
</feature>
<protein>
    <recommendedName>
        <fullName evidence="4">SCP domain-containing protein</fullName>
    </recommendedName>
</protein>
<dbReference type="SUPFAM" id="SSF49899">
    <property type="entry name" value="Concanavalin A-like lectins/glucanases"/>
    <property type="match status" value="2"/>
</dbReference>
<comment type="function">
    <text evidence="1">Probably involved in the defense reaction of plants against pathogens.</text>
</comment>
<feature type="region of interest" description="Disordered" evidence="3">
    <location>
        <begin position="1445"/>
        <end position="1524"/>
    </location>
</feature>
<dbReference type="Gene3D" id="2.60.120.200">
    <property type="match status" value="2"/>
</dbReference>
<comment type="caution">
    <text evidence="5">The sequence shown here is derived from an EMBL/GenBank/DDBJ whole genome shotgun (WGS) entry which is preliminary data.</text>
</comment>
<dbReference type="CDD" id="cd22842">
    <property type="entry name" value="Gal_Rha_Lectin_BGal"/>
    <property type="match status" value="1"/>
</dbReference>
<evidence type="ECO:0000313" key="5">
    <source>
        <dbReference type="EMBL" id="KAI7836489.1"/>
    </source>
</evidence>
<proteinExistence type="predicted"/>
<reference evidence="5" key="1">
    <citation type="submission" date="2020-11" db="EMBL/GenBank/DDBJ databases">
        <title>Chlorella ohadii genome sequencing and assembly.</title>
        <authorList>
            <person name="Murik O."/>
            <person name="Treves H."/>
            <person name="Kedem I."/>
            <person name="Shotland Y."/>
            <person name="Kaplan A."/>
        </authorList>
    </citation>
    <scope>NUCLEOTIDE SEQUENCE</scope>
    <source>
        <strain evidence="5">1</strain>
    </source>
</reference>
<gene>
    <name evidence="5" type="ORF">COHA_009641</name>
</gene>
<dbReference type="InterPro" id="IPR035940">
    <property type="entry name" value="CAP_sf"/>
</dbReference>
<name>A0AAD5DLD0_9CHLO</name>
<accession>A0AAD5DLD0</accession>
<keyword evidence="2" id="KW-0611">Plant defense</keyword>
<dbReference type="InterPro" id="IPR018244">
    <property type="entry name" value="Allrgn_V5/Tpx1_CS"/>
</dbReference>
<dbReference type="PROSITE" id="PS50231">
    <property type="entry name" value="RICIN_B_LECTIN"/>
    <property type="match status" value="1"/>
</dbReference>
<dbReference type="PROSITE" id="PS01009">
    <property type="entry name" value="CRISP_1"/>
    <property type="match status" value="1"/>
</dbReference>
<dbReference type="SUPFAM" id="SSF55797">
    <property type="entry name" value="PR-1-like"/>
    <property type="match status" value="1"/>
</dbReference>
<dbReference type="InterPro" id="IPR013320">
    <property type="entry name" value="ConA-like_dom_sf"/>
</dbReference>
<feature type="domain" description="SCP" evidence="4">
    <location>
        <begin position="1520"/>
        <end position="1657"/>
    </location>
</feature>
<dbReference type="InterPro" id="IPR034113">
    <property type="entry name" value="SCP_GAPR1-like"/>
</dbReference>
<feature type="region of interest" description="Disordered" evidence="3">
    <location>
        <begin position="575"/>
        <end position="599"/>
    </location>
</feature>
<dbReference type="PANTHER" id="PTHR48148">
    <property type="entry name" value="KERATINOCYTE PROLINE-RICH PROTEIN"/>
    <property type="match status" value="1"/>
</dbReference>
<evidence type="ECO:0000256" key="2">
    <source>
        <dbReference type="ARBA" id="ARBA00023265"/>
    </source>
</evidence>
<dbReference type="InterPro" id="IPR001283">
    <property type="entry name" value="CRISP-related"/>
</dbReference>
<evidence type="ECO:0000256" key="1">
    <source>
        <dbReference type="ARBA" id="ARBA00003143"/>
    </source>
</evidence>
<dbReference type="Proteomes" id="UP001205105">
    <property type="component" value="Unassembled WGS sequence"/>
</dbReference>
<feature type="compositionally biased region" description="Pro residues" evidence="3">
    <location>
        <begin position="1450"/>
        <end position="1510"/>
    </location>
</feature>
<organism evidence="5 6">
    <name type="scientific">Chlorella ohadii</name>
    <dbReference type="NCBI Taxonomy" id="2649997"/>
    <lineage>
        <taxon>Eukaryota</taxon>
        <taxon>Viridiplantae</taxon>
        <taxon>Chlorophyta</taxon>
        <taxon>core chlorophytes</taxon>
        <taxon>Trebouxiophyceae</taxon>
        <taxon>Chlorellales</taxon>
        <taxon>Chlorellaceae</taxon>
        <taxon>Chlorella clade</taxon>
        <taxon>Chlorella</taxon>
    </lineage>
</organism>
<dbReference type="Gene3D" id="3.40.33.10">
    <property type="entry name" value="CAP"/>
    <property type="match status" value="1"/>
</dbReference>
<keyword evidence="6" id="KW-1185">Reference proteome</keyword>
<sequence>MEAFVVAHRVPINCSIGSLDTCVGSTREIWDNAMHEAAQAMDPNLNLKEYELADTRMHTPYWACFLPCLLVLCPCAAAQAMDPNLNLKEYELFIHEYPLSGCSSGSGPFAFTGLGGGTWVGVNGFMDGVTLEHEVGHCLGWGHGNAVGLWEIGDGSALPDNYGDRASTMGGGYACPGVYSQMRNNLGPDNFRPTILNTSVMEPFKVYTYDLMLAYRSPVVLPNGSTPQILIDMKTFNPRYSRWTWLDFFGVKKWPYTGVWYPFDKKVMTYPGTSLKFKLTKAGADNATVQLCYGTADRPCALEQTYLPAQFQIVPRDRPEACVEVCPDCAVDSYLLPPGTGRYVFLNTACDLNQYNTWSYEEKFNTVENNYAFLRNPATGLCLWMEDASSPDKRLVAGPCSNGTAAAYASGKTDKQPGYWVVRFQDEGRSSGKLQNWFGDHCMAPCTSAFCTRNYTGGAMGTALIACWPARRWAPSVGIAYNCPAFDAPPSTALWTGVLRLQDAKGDKWYQLVSLGNSQGCINFSTKKLAACDAPGTWTTDNSQLAKITSDSSAAGQLDRIVLGNMGSWRVVPTPSPGFSTRQPPLPPSPPPAPMGGAVDAAEQAGTATATCPTGTLISNIIDPKYGCTTGNSTVSYSVLAAACLGKNSCTVNLHWSNWAPDPCPGTGATATAWPDSSGKGNDMALTNTAKLADFGGVLSFNGSAFAERASLADGTLAGLPWTGKRALHGLQQRSQPRGLHPPWWRSMRGSIWWMNRGTKPADARLMSLNRSPSNINQQFVWEVGQVWEYGGSALRSYPYTLPASAAKNCWMMLTVTKSANELVVYYQGQPINTWPNQEAITWGTSTFAIGYDARDKNRFITGHLGLVAMWDRTFTPGEVEFLYNRDSSRFQSALCPPANAPAPPPPPPSPPLFQTWSRILAPVVGDNACLTVGSEWSSGKRYVFLDTSCTAATLDNAWAATRWTVNGTVTYMRLRNAATGLCLTVDSTSEPFVAHSGERYVYTSRRVLAMACPSNPPEPAADPTAFEAVPDRSNPGAFNLMAAFPAAYNNATNSSCLSLCDTSACMGAFSTMGLAASKCTTRDCGKFVSVASGSYAFVKCPPGSVVESVNDVFWGCVDDIGRRYAGTRAYNSLRWTVLGRNAASVLADKSVLDDEPCPWSPASQTLTFWYTCAAPAPPPPPTQLASDTTFTLELCDGCTGTLSCANGERINGIYKAAWGCDYKTMDLTQELNIKCYGKTSCSYTVAWNIQGDSSGKGNDMALTNTAFSPNDGGTLLFNGTAFAQRASLADGTLAGLPWTGVMWWKDTGTETSTARLLTLNRNPDNIDNQLNWEAGNFWEYGGSDIRTYQPTYPATAGKDCWQLLAVTKNATTLQFWWNGQVINTWDNQEEITWGTSTLAIGYDPRDNTDFITGHLGLVAMWDRVLTPSELAYIYQQGSPRYSNICGVSRPPPAPKPPSPSPPSASPPPSPQPLPPPSPQPLPPPSPQPSPPPSPQPLPPPSPSPRPPPAGAGSSGNCPNPDTGVLARHNLFRANHTATSALTWSAAVATSAQAWADGCIYQHTAGGSYGENLYATTGSGGADACSSATNSWYNEIADWDFSTSARKAGSSGATGHFTQVVWKGTTQLGCGIKTCSTGSPFDTSTYGTTWTLVPVLSCGQLDARGAGVRLMLVATGSARVTVNGTVVAGLSVAGASSATAKTASVALPAGDASITIEWMHPGNDPSTLKLLWKTGAVILWGVPRLLQA</sequence>
<dbReference type="GO" id="GO:0005576">
    <property type="term" value="C:extracellular region"/>
    <property type="evidence" value="ECO:0007669"/>
    <property type="project" value="InterPro"/>
</dbReference>
<dbReference type="CDD" id="cd05382">
    <property type="entry name" value="CAP_GAPR1-like"/>
    <property type="match status" value="1"/>
</dbReference>
<evidence type="ECO:0000259" key="4">
    <source>
        <dbReference type="SMART" id="SM00198"/>
    </source>
</evidence>